<accession>A0ACA9R0X1</accession>
<comment type="caution">
    <text evidence="1">The sequence shown here is derived from an EMBL/GenBank/DDBJ whole genome shotgun (WGS) entry which is preliminary data.</text>
</comment>
<proteinExistence type="predicted"/>
<organism evidence="1 2">
    <name type="scientific">Dentiscutata heterogama</name>
    <dbReference type="NCBI Taxonomy" id="1316150"/>
    <lineage>
        <taxon>Eukaryota</taxon>
        <taxon>Fungi</taxon>
        <taxon>Fungi incertae sedis</taxon>
        <taxon>Mucoromycota</taxon>
        <taxon>Glomeromycotina</taxon>
        <taxon>Glomeromycetes</taxon>
        <taxon>Diversisporales</taxon>
        <taxon>Gigasporaceae</taxon>
        <taxon>Dentiscutata</taxon>
    </lineage>
</organism>
<feature type="non-terminal residue" evidence="1">
    <location>
        <position position="1"/>
    </location>
</feature>
<reference evidence="1" key="1">
    <citation type="submission" date="2021-06" db="EMBL/GenBank/DDBJ databases">
        <authorList>
            <person name="Kallberg Y."/>
            <person name="Tangrot J."/>
            <person name="Rosling A."/>
        </authorList>
    </citation>
    <scope>NUCLEOTIDE SEQUENCE</scope>
    <source>
        <strain evidence="1">IL203A</strain>
    </source>
</reference>
<evidence type="ECO:0000313" key="2">
    <source>
        <dbReference type="Proteomes" id="UP000789702"/>
    </source>
</evidence>
<dbReference type="EMBL" id="CAJVPU010057349">
    <property type="protein sequence ID" value="CAG8771929.1"/>
    <property type="molecule type" value="Genomic_DNA"/>
</dbReference>
<sequence length="50" mass="6110">RELYRQKKANETEEQRAYERNRNMSNKQRIRTLTNSLKILKNSENLENIS</sequence>
<evidence type="ECO:0000313" key="1">
    <source>
        <dbReference type="EMBL" id="CAG8771929.1"/>
    </source>
</evidence>
<name>A0ACA9R0X1_9GLOM</name>
<feature type="non-terminal residue" evidence="1">
    <location>
        <position position="50"/>
    </location>
</feature>
<gene>
    <name evidence="1" type="ORF">DHETER_LOCUS15886</name>
</gene>
<protein>
    <submittedName>
        <fullName evidence="1">7294_t:CDS:1</fullName>
    </submittedName>
</protein>
<keyword evidence="2" id="KW-1185">Reference proteome</keyword>
<dbReference type="Proteomes" id="UP000789702">
    <property type="component" value="Unassembled WGS sequence"/>
</dbReference>